<dbReference type="InterPro" id="IPR036770">
    <property type="entry name" value="Ankyrin_rpt-contain_sf"/>
</dbReference>
<dbReference type="EMBL" id="JACMSC010000004">
    <property type="protein sequence ID" value="KAG6526138.1"/>
    <property type="molecule type" value="Genomic_DNA"/>
</dbReference>
<organism evidence="2 3">
    <name type="scientific">Zingiber officinale</name>
    <name type="common">Ginger</name>
    <name type="synonym">Amomum zingiber</name>
    <dbReference type="NCBI Taxonomy" id="94328"/>
    <lineage>
        <taxon>Eukaryota</taxon>
        <taxon>Viridiplantae</taxon>
        <taxon>Streptophyta</taxon>
        <taxon>Embryophyta</taxon>
        <taxon>Tracheophyta</taxon>
        <taxon>Spermatophyta</taxon>
        <taxon>Magnoliopsida</taxon>
        <taxon>Liliopsida</taxon>
        <taxon>Zingiberales</taxon>
        <taxon>Zingiberaceae</taxon>
        <taxon>Zingiber</taxon>
    </lineage>
</organism>
<dbReference type="InterPro" id="IPR002110">
    <property type="entry name" value="Ankyrin_rpt"/>
</dbReference>
<dbReference type="Proteomes" id="UP000734854">
    <property type="component" value="Unassembled WGS sequence"/>
</dbReference>
<comment type="caution">
    <text evidence="2">The sequence shown here is derived from an EMBL/GenBank/DDBJ whole genome shotgun (WGS) entry which is preliminary data.</text>
</comment>
<dbReference type="PANTHER" id="PTHR23335">
    <property type="entry name" value="CALMODULIN-BINDING TRANSCRIPTION ACTIVATOR CAMTA"/>
    <property type="match status" value="1"/>
</dbReference>
<feature type="repeat" description="ANK" evidence="1">
    <location>
        <begin position="177"/>
        <end position="209"/>
    </location>
</feature>
<dbReference type="GO" id="GO:0005634">
    <property type="term" value="C:nucleus"/>
    <property type="evidence" value="ECO:0007669"/>
    <property type="project" value="TreeGrafter"/>
</dbReference>
<reference evidence="2 3" key="1">
    <citation type="submission" date="2020-08" db="EMBL/GenBank/DDBJ databases">
        <title>Plant Genome Project.</title>
        <authorList>
            <person name="Zhang R.-G."/>
        </authorList>
    </citation>
    <scope>NUCLEOTIDE SEQUENCE [LARGE SCALE GENOMIC DNA]</scope>
    <source>
        <tissue evidence="2">Rhizome</tissue>
    </source>
</reference>
<protein>
    <submittedName>
        <fullName evidence="2">Uncharacterized protein</fullName>
    </submittedName>
</protein>
<dbReference type="PANTHER" id="PTHR23335:SF35">
    <property type="entry name" value="OS01G0923600 PROTEIN"/>
    <property type="match status" value="1"/>
</dbReference>
<dbReference type="GO" id="GO:0006357">
    <property type="term" value="P:regulation of transcription by RNA polymerase II"/>
    <property type="evidence" value="ECO:0007669"/>
    <property type="project" value="TreeGrafter"/>
</dbReference>
<name>A0A8J5LGD3_ZINOF</name>
<dbReference type="PROSITE" id="PS50088">
    <property type="entry name" value="ANK_REPEAT"/>
    <property type="match status" value="1"/>
</dbReference>
<dbReference type="SUPFAM" id="SSF48403">
    <property type="entry name" value="Ankyrin repeat"/>
    <property type="match status" value="1"/>
</dbReference>
<dbReference type="PROSITE" id="PS50297">
    <property type="entry name" value="ANK_REP_REGION"/>
    <property type="match status" value="1"/>
</dbReference>
<accession>A0A8J5LGD3</accession>
<dbReference type="GO" id="GO:0003690">
    <property type="term" value="F:double-stranded DNA binding"/>
    <property type="evidence" value="ECO:0007669"/>
    <property type="project" value="TreeGrafter"/>
</dbReference>
<evidence type="ECO:0000313" key="2">
    <source>
        <dbReference type="EMBL" id="KAG6526138.1"/>
    </source>
</evidence>
<evidence type="ECO:0000313" key="3">
    <source>
        <dbReference type="Proteomes" id="UP000734854"/>
    </source>
</evidence>
<evidence type="ECO:0000256" key="1">
    <source>
        <dbReference type="PROSITE-ProRule" id="PRU00023"/>
    </source>
</evidence>
<keyword evidence="1" id="KW-0040">ANK repeat</keyword>
<gene>
    <name evidence="2" type="ORF">ZIOFF_016115</name>
</gene>
<dbReference type="Pfam" id="PF13637">
    <property type="entry name" value="Ank_4"/>
    <property type="match status" value="1"/>
</dbReference>
<sequence>MTPQHDPGKVKLFITSGNTKPCSEAYEFEFRGKLENTKSSLVSQVAAAKSKEEPTLLANLVQMLLSKNSTSNAEDVENKPELNPLLTLTGSKNQLQIIIESILAGSKPSGLISDAILQELMKDKFQQWLLSHQKADGGLQLSKTEKFIIHLISGLGYQWALHPNLNSGTSINYRDSNGWTALHWAAHFGREDMVAMLLAAAAFAGAQTNPTAQDSEGKTPASLADSNDHKGLAGYLSEAALTSHLFSLTTERAKTLEGSSSVEADRGVDNISERKGRCSRWDRGSISIKDSLAAIRNATQAAARIQVSFRAYSFRMKQQCISLLQDKFDIHSTDTHGFSVASRFHKTFLGAYEKNIVWQLYQFRRTTDVGKSEKSSYI</sequence>
<proteinExistence type="predicted"/>
<dbReference type="GO" id="GO:0003712">
    <property type="term" value="F:transcription coregulator activity"/>
    <property type="evidence" value="ECO:0007669"/>
    <property type="project" value="TreeGrafter"/>
</dbReference>
<keyword evidence="3" id="KW-1185">Reference proteome</keyword>
<dbReference type="Gene3D" id="1.25.40.20">
    <property type="entry name" value="Ankyrin repeat-containing domain"/>
    <property type="match status" value="1"/>
</dbReference>
<dbReference type="AlphaFoldDB" id="A0A8J5LGD3"/>